<protein>
    <submittedName>
        <fullName evidence="6">Uncharacterized protein</fullName>
    </submittedName>
</protein>
<feature type="region of interest" description="Disordered" evidence="5">
    <location>
        <begin position="28"/>
        <end position="53"/>
    </location>
</feature>
<accession>F8UI18</accession>
<dbReference type="GO" id="GO:0005509">
    <property type="term" value="F:calcium ion binding"/>
    <property type="evidence" value="ECO:0007669"/>
    <property type="project" value="InterPro"/>
</dbReference>
<dbReference type="Gene3D" id="4.10.1080.10">
    <property type="entry name" value="TSP type-3 repeat"/>
    <property type="match status" value="1"/>
</dbReference>
<comment type="subcellular location">
    <subcellularLocation>
        <location evidence="1">Secreted</location>
    </subcellularLocation>
</comment>
<dbReference type="SUPFAM" id="SSF103647">
    <property type="entry name" value="TSP type-3 repeat"/>
    <property type="match status" value="1"/>
</dbReference>
<keyword evidence="2" id="KW-0964">Secreted</keyword>
<dbReference type="AlphaFoldDB" id="F8UI18"/>
<evidence type="ECO:0000256" key="1">
    <source>
        <dbReference type="ARBA" id="ARBA00004613"/>
    </source>
</evidence>
<dbReference type="Pfam" id="PF18884">
    <property type="entry name" value="TSP3_bac"/>
    <property type="match status" value="2"/>
</dbReference>
<proteinExistence type="predicted"/>
<feature type="compositionally biased region" description="Acidic residues" evidence="5">
    <location>
        <begin position="33"/>
        <end position="50"/>
    </location>
</feature>
<evidence type="ECO:0000256" key="2">
    <source>
        <dbReference type="ARBA" id="ARBA00022525"/>
    </source>
</evidence>
<keyword evidence="3" id="KW-0732">Signal</keyword>
<reference evidence="6" key="1">
    <citation type="submission" date="2011-04" db="EMBL/GenBank/DDBJ databases">
        <title>Taxonomic and functional metagenomic profiling of the microbial community in the anoxic sediment of a brackish shallow lake (Laguna de Carrizo Central Spain).</title>
        <authorList>
            <consortium name="CONSOLIDER consortium CSD2007-00005"/>
            <person name="Guazzaroni M.-E."/>
            <person name="Richter M."/>
            <person name="Garcia-Salamanca A."/>
            <person name="Yarza P."/>
            <person name="Ferrer M."/>
        </authorList>
    </citation>
    <scope>NUCLEOTIDE SEQUENCE</scope>
</reference>
<keyword evidence="4" id="KW-0106">Calcium</keyword>
<dbReference type="InterPro" id="IPR059100">
    <property type="entry name" value="TSP3_bac"/>
</dbReference>
<evidence type="ECO:0000256" key="3">
    <source>
        <dbReference type="ARBA" id="ARBA00022729"/>
    </source>
</evidence>
<evidence type="ECO:0000313" key="6">
    <source>
        <dbReference type="EMBL" id="AEI30675.1"/>
    </source>
</evidence>
<gene>
    <name evidence="6" type="ORF">LDC_03306</name>
</gene>
<evidence type="ECO:0000256" key="5">
    <source>
        <dbReference type="SAM" id="MobiDB-lite"/>
    </source>
</evidence>
<name>F8UI18_9ZZZZ</name>
<feature type="non-terminal residue" evidence="6">
    <location>
        <position position="1"/>
    </location>
</feature>
<evidence type="ECO:0000256" key="4">
    <source>
        <dbReference type="ARBA" id="ARBA00022837"/>
    </source>
</evidence>
<dbReference type="EMBL" id="JF805291">
    <property type="protein sequence ID" value="AEI30675.1"/>
    <property type="molecule type" value="Genomic_DNA"/>
</dbReference>
<sequence>GWYQGELDDVRIYVGALDEAQVLELATGTAPDFDSDGVPDASDPDDDNDGMPDVWEVANGLNAKNAGDAAADADGDGLSNVEEYIAGTDPRDADSRFQCSGFSVQGGDVWLRFLTETGRVYGVAGRGELTGTSEWVIVTNGLPGTGGYVEVQVPVTGVRKFYRIMVRME</sequence>
<organism evidence="6">
    <name type="scientific">uncultured microorganism</name>
    <dbReference type="NCBI Taxonomy" id="358574"/>
    <lineage>
        <taxon>unclassified sequences</taxon>
        <taxon>environmental samples</taxon>
    </lineage>
</organism>
<dbReference type="InterPro" id="IPR028974">
    <property type="entry name" value="TSP_type-3_rpt"/>
</dbReference>